<dbReference type="GO" id="GO:0005344">
    <property type="term" value="F:oxygen carrier activity"/>
    <property type="evidence" value="ECO:0007669"/>
    <property type="project" value="UniProtKB-KW"/>
</dbReference>
<dbReference type="NCBIfam" id="TIGR02481">
    <property type="entry name" value="hemeryth_dom"/>
    <property type="match status" value="1"/>
</dbReference>
<evidence type="ECO:0000259" key="5">
    <source>
        <dbReference type="Pfam" id="PF01814"/>
    </source>
</evidence>
<dbReference type="InterPro" id="IPR035938">
    <property type="entry name" value="Hemerythrin-like_sf"/>
</dbReference>
<evidence type="ECO:0000256" key="1">
    <source>
        <dbReference type="ARBA" id="ARBA00010587"/>
    </source>
</evidence>
<evidence type="ECO:0000256" key="3">
    <source>
        <dbReference type="ARBA" id="ARBA00022723"/>
    </source>
</evidence>
<dbReference type="AlphaFoldDB" id="A0A5T0WF61"/>
<reference evidence="6" key="1">
    <citation type="submission" date="2018-06" db="EMBL/GenBank/DDBJ databases">
        <authorList>
            <consortium name="NARMS: The National Antimicrobial Resistance Monitoring System"/>
        </authorList>
    </citation>
    <scope>NUCLEOTIDE SEQUENCE</scope>
    <source>
        <strain evidence="6">FSIS11808606</strain>
    </source>
</reference>
<dbReference type="SUPFAM" id="SSF47188">
    <property type="entry name" value="Hemerythrin-like"/>
    <property type="match status" value="1"/>
</dbReference>
<dbReference type="PROSITE" id="PS00550">
    <property type="entry name" value="HEMERYTHRINS"/>
    <property type="match status" value="1"/>
</dbReference>
<keyword evidence="3" id="KW-0479">Metal-binding</keyword>
<dbReference type="RefSeq" id="WP_208789525.1">
    <property type="nucleotide sequence ID" value="NZ_CAKJUD010000006.1"/>
</dbReference>
<dbReference type="Pfam" id="PF01814">
    <property type="entry name" value="Hemerythrin"/>
    <property type="match status" value="1"/>
</dbReference>
<sequence>MEIKWHRDFSIKNMQLDKQHELIFEIADLANDLVALNIQDNNTQHKNDLKQILVKLFQYIKIHFKDEEKFMESIDFPLIEEHKKSHQILAEKTKELLEHSDNIVKMSQELSILTKDWILDHIANEDLWIANFTKKALHLQEIHYTLERYIKLKSIKQDLRAEKTHDYICNCSLRIHAVPQTIHQELVSKENTLKCEKCGQILVHLDYFDLNQNFEKFNAIFEDALQNHHFTTQKNDMGGGGIDEFSSKNLRNFQSFRKFKSRTSKHRTNS</sequence>
<keyword evidence="2" id="KW-0813">Transport</keyword>
<accession>A0A5T0WF61</accession>
<evidence type="ECO:0000256" key="4">
    <source>
        <dbReference type="ARBA" id="ARBA00023004"/>
    </source>
</evidence>
<dbReference type="PANTHER" id="PTHR37164">
    <property type="entry name" value="BACTERIOHEMERYTHRIN"/>
    <property type="match status" value="1"/>
</dbReference>
<comment type="caution">
    <text evidence="6">The sequence shown here is derived from an EMBL/GenBank/DDBJ whole genome shotgun (WGS) entry which is preliminary data.</text>
</comment>
<proteinExistence type="inferred from homology"/>
<keyword evidence="4" id="KW-0408">Iron</keyword>
<dbReference type="InterPro" id="IPR016131">
    <property type="entry name" value="Haemerythrin_Fe_BS"/>
</dbReference>
<organism evidence="6">
    <name type="scientific">Campylobacter jejuni</name>
    <dbReference type="NCBI Taxonomy" id="197"/>
    <lineage>
        <taxon>Bacteria</taxon>
        <taxon>Pseudomonadati</taxon>
        <taxon>Campylobacterota</taxon>
        <taxon>Epsilonproteobacteria</taxon>
        <taxon>Campylobacterales</taxon>
        <taxon>Campylobacteraceae</taxon>
        <taxon>Campylobacter</taxon>
    </lineage>
</organism>
<evidence type="ECO:0000313" key="6">
    <source>
        <dbReference type="EMBL" id="EAK4886008.1"/>
    </source>
</evidence>
<gene>
    <name evidence="6" type="ORF">DAG28_00885</name>
</gene>
<dbReference type="Gene3D" id="1.20.120.50">
    <property type="entry name" value="Hemerythrin-like"/>
    <property type="match status" value="1"/>
</dbReference>
<name>A0A5T0WF61_CAMJU</name>
<dbReference type="InterPro" id="IPR012312">
    <property type="entry name" value="Hemerythrin-like"/>
</dbReference>
<dbReference type="PANTHER" id="PTHR37164:SF1">
    <property type="entry name" value="BACTERIOHEMERYTHRIN"/>
    <property type="match status" value="1"/>
</dbReference>
<dbReference type="InterPro" id="IPR050669">
    <property type="entry name" value="Hemerythrin"/>
</dbReference>
<protein>
    <submittedName>
        <fullName evidence="6">Iron-binding protein</fullName>
    </submittedName>
</protein>
<comment type="similarity">
    <text evidence="1">Belongs to the hemerythrin family.</text>
</comment>
<evidence type="ECO:0000256" key="2">
    <source>
        <dbReference type="ARBA" id="ARBA00022621"/>
    </source>
</evidence>
<feature type="domain" description="Hemerythrin-like" evidence="5">
    <location>
        <begin position="16"/>
        <end position="127"/>
    </location>
</feature>
<keyword evidence="2" id="KW-0561">Oxygen transport</keyword>
<dbReference type="CDD" id="cd12107">
    <property type="entry name" value="Hemerythrin"/>
    <property type="match status" value="1"/>
</dbReference>
<dbReference type="InterPro" id="IPR012827">
    <property type="entry name" value="Hemerythrin_metal-bd"/>
</dbReference>
<dbReference type="GO" id="GO:0046872">
    <property type="term" value="F:metal ion binding"/>
    <property type="evidence" value="ECO:0007669"/>
    <property type="project" value="UniProtKB-KW"/>
</dbReference>
<dbReference type="EMBL" id="AACGQH010000002">
    <property type="protein sequence ID" value="EAK4886008.1"/>
    <property type="molecule type" value="Genomic_DNA"/>
</dbReference>